<organism evidence="1 2">
    <name type="scientific">Spirosoma flavum</name>
    <dbReference type="NCBI Taxonomy" id="2048557"/>
    <lineage>
        <taxon>Bacteria</taxon>
        <taxon>Pseudomonadati</taxon>
        <taxon>Bacteroidota</taxon>
        <taxon>Cytophagia</taxon>
        <taxon>Cytophagales</taxon>
        <taxon>Cytophagaceae</taxon>
        <taxon>Spirosoma</taxon>
    </lineage>
</organism>
<sequence length="165" mass="19275">MKFIITIFLVFTNSLSFSQISQDVSVDFIDRLRNNGKLWAADSPNSNSQVQQVINEGPGIKNFQFVDNKIRVLIGQYIEKGHERMYRDAKYSDSYRIRVPKLKMKYYKQNLTCSIEPGTVDPLLKLSNGNVYEVRFLKKNQLRLRHISSTQENFYAQDYIYSTSP</sequence>
<gene>
    <name evidence="1" type="ORF">ACFS25_25050</name>
</gene>
<evidence type="ECO:0000313" key="2">
    <source>
        <dbReference type="Proteomes" id="UP001597512"/>
    </source>
</evidence>
<protein>
    <recommendedName>
        <fullName evidence="3">DUF4251 domain-containing protein</fullName>
    </recommendedName>
</protein>
<evidence type="ECO:0008006" key="3">
    <source>
        <dbReference type="Google" id="ProtNLM"/>
    </source>
</evidence>
<keyword evidence="2" id="KW-1185">Reference proteome</keyword>
<evidence type="ECO:0000313" key="1">
    <source>
        <dbReference type="EMBL" id="MFD2937073.1"/>
    </source>
</evidence>
<comment type="caution">
    <text evidence="1">The sequence shown here is derived from an EMBL/GenBank/DDBJ whole genome shotgun (WGS) entry which is preliminary data.</text>
</comment>
<dbReference type="EMBL" id="JBHUOM010000023">
    <property type="protein sequence ID" value="MFD2937073.1"/>
    <property type="molecule type" value="Genomic_DNA"/>
</dbReference>
<reference evidence="2" key="1">
    <citation type="journal article" date="2019" name="Int. J. Syst. Evol. Microbiol.">
        <title>The Global Catalogue of Microorganisms (GCM) 10K type strain sequencing project: providing services to taxonomists for standard genome sequencing and annotation.</title>
        <authorList>
            <consortium name="The Broad Institute Genomics Platform"/>
            <consortium name="The Broad Institute Genome Sequencing Center for Infectious Disease"/>
            <person name="Wu L."/>
            <person name="Ma J."/>
        </authorList>
    </citation>
    <scope>NUCLEOTIDE SEQUENCE [LARGE SCALE GENOMIC DNA]</scope>
    <source>
        <strain evidence="2">KCTC 52490</strain>
    </source>
</reference>
<proteinExistence type="predicted"/>
<accession>A0ABW6ASB2</accession>
<dbReference type="RefSeq" id="WP_381506508.1">
    <property type="nucleotide sequence ID" value="NZ_JBHUOM010000023.1"/>
</dbReference>
<name>A0ABW6ASB2_9BACT</name>
<dbReference type="Proteomes" id="UP001597512">
    <property type="component" value="Unassembled WGS sequence"/>
</dbReference>